<dbReference type="EMBL" id="MU865945">
    <property type="protein sequence ID" value="KAK4448047.1"/>
    <property type="molecule type" value="Genomic_DNA"/>
</dbReference>
<sequence length="304" mass="32371">MAPAHSLPFLLLLTVSGAQLAHGFSSNQITLDQIYPDWSYNTSHLTPSTSAACLAAYRAPISCPETLLGLAASMRTVFKPTPSDIDAVCTPTCASSIDAYLLSLIASCTSPSDGATKVLNSGNSGVYADPEPVHVVGWVLQYIYARSCRKNSATGEYCYFTGGPANNKFACEDTCNVQFYANAHNYPGSGWFFNHYMLIDQSSWWSEYFKPGWERARECGAVEERPRHADVEAILESLRVKKEEEVKGAGNGTVKGDEEGNGGETGNGEVGVGGGAAGSVNGTVPGMVKSSGAGRIRSPFAWVL</sequence>
<comment type="caution">
    <text evidence="3">The sequence shown here is derived from an EMBL/GenBank/DDBJ whole genome shotgun (WGS) entry which is preliminary data.</text>
</comment>
<evidence type="ECO:0000313" key="3">
    <source>
        <dbReference type="EMBL" id="KAK4448047.1"/>
    </source>
</evidence>
<organism evidence="3 4">
    <name type="scientific">Podospora aff. communis PSN243</name>
    <dbReference type="NCBI Taxonomy" id="3040156"/>
    <lineage>
        <taxon>Eukaryota</taxon>
        <taxon>Fungi</taxon>
        <taxon>Dikarya</taxon>
        <taxon>Ascomycota</taxon>
        <taxon>Pezizomycotina</taxon>
        <taxon>Sordariomycetes</taxon>
        <taxon>Sordariomycetidae</taxon>
        <taxon>Sordariales</taxon>
        <taxon>Podosporaceae</taxon>
        <taxon>Podospora</taxon>
    </lineage>
</organism>
<keyword evidence="4" id="KW-1185">Reference proteome</keyword>
<reference evidence="3" key="2">
    <citation type="submission" date="2023-05" db="EMBL/GenBank/DDBJ databases">
        <authorList>
            <consortium name="Lawrence Berkeley National Laboratory"/>
            <person name="Steindorff A."/>
            <person name="Hensen N."/>
            <person name="Bonometti L."/>
            <person name="Westerberg I."/>
            <person name="Brannstrom I.O."/>
            <person name="Guillou S."/>
            <person name="Cros-Aarteil S."/>
            <person name="Calhoun S."/>
            <person name="Haridas S."/>
            <person name="Kuo A."/>
            <person name="Mondo S."/>
            <person name="Pangilinan J."/>
            <person name="Riley R."/>
            <person name="Labutti K."/>
            <person name="Andreopoulos B."/>
            <person name="Lipzen A."/>
            <person name="Chen C."/>
            <person name="Yanf M."/>
            <person name="Daum C."/>
            <person name="Ng V."/>
            <person name="Clum A."/>
            <person name="Ohm R."/>
            <person name="Martin F."/>
            <person name="Silar P."/>
            <person name="Natvig D."/>
            <person name="Lalanne C."/>
            <person name="Gautier V."/>
            <person name="Ament-Velasquez S.L."/>
            <person name="Kruys A."/>
            <person name="Hutchinson M.I."/>
            <person name="Powell A.J."/>
            <person name="Barry K."/>
            <person name="Miller A.N."/>
            <person name="Grigoriev I.V."/>
            <person name="Debuchy R."/>
            <person name="Gladieux P."/>
            <person name="Thoren M.H."/>
            <person name="Johannesson H."/>
        </authorList>
    </citation>
    <scope>NUCLEOTIDE SEQUENCE</scope>
    <source>
        <strain evidence="3">PSN243</strain>
    </source>
</reference>
<keyword evidence="2" id="KW-0732">Signal</keyword>
<feature type="compositionally biased region" description="Gly residues" evidence="1">
    <location>
        <begin position="262"/>
        <end position="277"/>
    </location>
</feature>
<name>A0AAV9GJF7_9PEZI</name>
<protein>
    <submittedName>
        <fullName evidence="3">Uncharacterized protein</fullName>
    </submittedName>
</protein>
<evidence type="ECO:0000313" key="4">
    <source>
        <dbReference type="Proteomes" id="UP001321760"/>
    </source>
</evidence>
<gene>
    <name evidence="3" type="ORF">QBC34DRAFT_118134</name>
</gene>
<dbReference type="Proteomes" id="UP001321760">
    <property type="component" value="Unassembled WGS sequence"/>
</dbReference>
<feature type="signal peptide" evidence="2">
    <location>
        <begin position="1"/>
        <end position="23"/>
    </location>
</feature>
<dbReference type="AlphaFoldDB" id="A0AAV9GJF7"/>
<proteinExistence type="predicted"/>
<feature type="chain" id="PRO_5043687240" evidence="2">
    <location>
        <begin position="24"/>
        <end position="304"/>
    </location>
</feature>
<evidence type="ECO:0000256" key="1">
    <source>
        <dbReference type="SAM" id="MobiDB-lite"/>
    </source>
</evidence>
<feature type="region of interest" description="Disordered" evidence="1">
    <location>
        <begin position="246"/>
        <end position="279"/>
    </location>
</feature>
<reference evidence="3" key="1">
    <citation type="journal article" date="2023" name="Mol. Phylogenet. Evol.">
        <title>Genome-scale phylogeny and comparative genomics of the fungal order Sordariales.</title>
        <authorList>
            <person name="Hensen N."/>
            <person name="Bonometti L."/>
            <person name="Westerberg I."/>
            <person name="Brannstrom I.O."/>
            <person name="Guillou S."/>
            <person name="Cros-Aarteil S."/>
            <person name="Calhoun S."/>
            <person name="Haridas S."/>
            <person name="Kuo A."/>
            <person name="Mondo S."/>
            <person name="Pangilinan J."/>
            <person name="Riley R."/>
            <person name="LaButti K."/>
            <person name="Andreopoulos B."/>
            <person name="Lipzen A."/>
            <person name="Chen C."/>
            <person name="Yan M."/>
            <person name="Daum C."/>
            <person name="Ng V."/>
            <person name="Clum A."/>
            <person name="Steindorff A."/>
            <person name="Ohm R.A."/>
            <person name="Martin F."/>
            <person name="Silar P."/>
            <person name="Natvig D.O."/>
            <person name="Lalanne C."/>
            <person name="Gautier V."/>
            <person name="Ament-Velasquez S.L."/>
            <person name="Kruys A."/>
            <person name="Hutchinson M.I."/>
            <person name="Powell A.J."/>
            <person name="Barry K."/>
            <person name="Miller A.N."/>
            <person name="Grigoriev I.V."/>
            <person name="Debuchy R."/>
            <person name="Gladieux P."/>
            <person name="Hiltunen Thoren M."/>
            <person name="Johannesson H."/>
        </authorList>
    </citation>
    <scope>NUCLEOTIDE SEQUENCE</scope>
    <source>
        <strain evidence="3">PSN243</strain>
    </source>
</reference>
<evidence type="ECO:0000256" key="2">
    <source>
        <dbReference type="SAM" id="SignalP"/>
    </source>
</evidence>
<accession>A0AAV9GJF7</accession>